<dbReference type="EMBL" id="RGOB01000004">
    <property type="protein sequence ID" value="NCU52752.1"/>
    <property type="molecule type" value="Genomic_DNA"/>
</dbReference>
<dbReference type="AlphaFoldDB" id="A0A845S6F1"/>
<dbReference type="Proteomes" id="UP000713222">
    <property type="component" value="Unassembled WGS sequence"/>
</dbReference>
<organism evidence="9 10">
    <name type="scientific">Candidatus Fonsibacter lacus</name>
    <dbReference type="NCBI Taxonomy" id="2576439"/>
    <lineage>
        <taxon>Bacteria</taxon>
        <taxon>Pseudomonadati</taxon>
        <taxon>Pseudomonadota</taxon>
        <taxon>Alphaproteobacteria</taxon>
        <taxon>Candidatus Pelagibacterales</taxon>
        <taxon>Candidatus Pelagibacterales incertae sedis</taxon>
        <taxon>Candidatus Fonsibacter</taxon>
    </lineage>
</organism>
<dbReference type="InterPro" id="IPR023574">
    <property type="entry name" value="Ribosomal_uL4_dom_sf"/>
</dbReference>
<comment type="caution">
    <text evidence="9">The sequence shown here is derived from an EMBL/GenBank/DDBJ whole genome shotgun (WGS) entry which is preliminary data.</text>
</comment>
<evidence type="ECO:0000256" key="5">
    <source>
        <dbReference type="HAMAP-Rule" id="MF_01328"/>
    </source>
</evidence>
<evidence type="ECO:0000256" key="4">
    <source>
        <dbReference type="ARBA" id="ARBA00035244"/>
    </source>
</evidence>
<dbReference type="GO" id="GO:0005840">
    <property type="term" value="C:ribosome"/>
    <property type="evidence" value="ECO:0007669"/>
    <property type="project" value="UniProtKB-KW"/>
</dbReference>
<evidence type="ECO:0000313" key="10">
    <source>
        <dbReference type="Proteomes" id="UP000572953"/>
    </source>
</evidence>
<dbReference type="EMBL" id="RGGN01000003">
    <property type="protein sequence ID" value="NCU62509.1"/>
    <property type="molecule type" value="Genomic_DNA"/>
</dbReference>
<evidence type="ECO:0000256" key="2">
    <source>
        <dbReference type="ARBA" id="ARBA00022980"/>
    </source>
</evidence>
<sequence length="208" mass="23285">MKIKELGIDGKDVGNVEVSDNIFSLKPRKDIIKMVVDWQISRHSKKTGYTKTRGEVAGSRKKIGPQKGSGGARHGNITAPIFVGGGIAHGPKAKGKHRVKRLNKKVRKLGLKHALSSKVLDNKISILSDKDFKNFKTKDFSKFLSKINSKSALLIYDKENEVLLNNVKNIKNIKNIPEIGTNVYDVLKYQNVLFTHSSIKKLQDRLLK</sequence>
<dbReference type="Proteomes" id="UP000747791">
    <property type="component" value="Unassembled WGS sequence"/>
</dbReference>
<dbReference type="InterPro" id="IPR013005">
    <property type="entry name" value="Ribosomal_uL4-like"/>
</dbReference>
<comment type="similarity">
    <text evidence="1 5">Belongs to the universal ribosomal protein uL4 family.</text>
</comment>
<accession>A0A845S6F1</accession>
<dbReference type="InterPro" id="IPR002136">
    <property type="entry name" value="Ribosomal_uL4"/>
</dbReference>
<evidence type="ECO:0000313" key="9">
    <source>
        <dbReference type="EMBL" id="NCU62509.1"/>
    </source>
</evidence>
<evidence type="ECO:0000313" key="7">
    <source>
        <dbReference type="EMBL" id="NBN87716.1"/>
    </source>
</evidence>
<evidence type="ECO:0000313" key="8">
    <source>
        <dbReference type="EMBL" id="NCU52752.1"/>
    </source>
</evidence>
<keyword evidence="3 5" id="KW-0687">Ribonucleoprotein</keyword>
<dbReference type="PANTHER" id="PTHR10746:SF6">
    <property type="entry name" value="LARGE RIBOSOMAL SUBUNIT PROTEIN UL4M"/>
    <property type="match status" value="1"/>
</dbReference>
<keyword evidence="5" id="KW-0694">RNA-binding</keyword>
<feature type="region of interest" description="Disordered" evidence="6">
    <location>
        <begin position="47"/>
        <end position="75"/>
    </location>
</feature>
<dbReference type="GO" id="GO:1990904">
    <property type="term" value="C:ribonucleoprotein complex"/>
    <property type="evidence" value="ECO:0007669"/>
    <property type="project" value="UniProtKB-KW"/>
</dbReference>
<dbReference type="PANTHER" id="PTHR10746">
    <property type="entry name" value="50S RIBOSOMAL PROTEIN L4"/>
    <property type="match status" value="1"/>
</dbReference>
<comment type="subunit">
    <text evidence="5">Part of the 50S ribosomal subunit.</text>
</comment>
<dbReference type="Gene3D" id="3.40.1370.10">
    <property type="match status" value="1"/>
</dbReference>
<dbReference type="SUPFAM" id="SSF52166">
    <property type="entry name" value="Ribosomal protein L4"/>
    <property type="match status" value="1"/>
</dbReference>
<name>A0A845S6F1_9PROT</name>
<evidence type="ECO:0000256" key="3">
    <source>
        <dbReference type="ARBA" id="ARBA00023274"/>
    </source>
</evidence>
<comment type="function">
    <text evidence="5">One of the primary rRNA binding proteins, this protein initially binds near the 5'-end of the 23S rRNA. It is important during the early stages of 50S assembly. It makes multiple contacts with different domains of the 23S rRNA in the assembled 50S subunit and ribosome.</text>
</comment>
<proteinExistence type="inferred from homology"/>
<dbReference type="HAMAP" id="MF_01328_B">
    <property type="entry name" value="Ribosomal_uL4_B"/>
    <property type="match status" value="1"/>
</dbReference>
<reference evidence="9 10" key="1">
    <citation type="submission" date="2018-10" db="EMBL/GenBank/DDBJ databases">
        <title>Iterative Subtractive Binning of Freshwater Chronoseries Metagenomes Recovers Nearly Complete Genomes from over Four Hundred Novel Species.</title>
        <authorList>
            <person name="Rodriguez-R L.M."/>
            <person name="Tsementzi D."/>
            <person name="Luo C."/>
            <person name="Konstantinidis K.T."/>
        </authorList>
    </citation>
    <scope>NUCLEOTIDE SEQUENCE [LARGE SCALE GENOMIC DNA]</scope>
    <source>
        <strain evidence="9">WB7_2B_003</strain>
        <strain evidence="7">WB7_6_001</strain>
        <strain evidence="8">WB8_2A_004</strain>
    </source>
</reference>
<dbReference type="EMBL" id="RGET01000010">
    <property type="protein sequence ID" value="NBN87716.1"/>
    <property type="molecule type" value="Genomic_DNA"/>
</dbReference>
<dbReference type="GO" id="GO:0006412">
    <property type="term" value="P:translation"/>
    <property type="evidence" value="ECO:0007669"/>
    <property type="project" value="UniProtKB-UniRule"/>
</dbReference>
<dbReference type="Pfam" id="PF00573">
    <property type="entry name" value="Ribosomal_L4"/>
    <property type="match status" value="1"/>
</dbReference>
<protein>
    <recommendedName>
        <fullName evidence="4 5">Large ribosomal subunit protein uL4</fullName>
    </recommendedName>
</protein>
<dbReference type="Proteomes" id="UP000572953">
    <property type="component" value="Unassembled WGS sequence"/>
</dbReference>
<evidence type="ECO:0000256" key="1">
    <source>
        <dbReference type="ARBA" id="ARBA00010528"/>
    </source>
</evidence>
<gene>
    <name evidence="5" type="primary">rplD</name>
    <name evidence="7" type="ORF">EBV32_01305</name>
    <name evidence="9" type="ORF">EBV78_00200</name>
    <name evidence="8" type="ORF">EBX74_00340</name>
</gene>
<keyword evidence="5" id="KW-0699">rRNA-binding</keyword>
<dbReference type="GO" id="GO:0019843">
    <property type="term" value="F:rRNA binding"/>
    <property type="evidence" value="ECO:0007669"/>
    <property type="project" value="UniProtKB-UniRule"/>
</dbReference>
<comment type="function">
    <text evidence="5">Forms part of the polypeptide exit tunnel.</text>
</comment>
<keyword evidence="2 5" id="KW-0689">Ribosomal protein</keyword>
<dbReference type="GO" id="GO:0003735">
    <property type="term" value="F:structural constituent of ribosome"/>
    <property type="evidence" value="ECO:0007669"/>
    <property type="project" value="InterPro"/>
</dbReference>
<dbReference type="NCBIfam" id="TIGR03953">
    <property type="entry name" value="rplD_bact"/>
    <property type="match status" value="1"/>
</dbReference>
<evidence type="ECO:0000256" key="6">
    <source>
        <dbReference type="SAM" id="MobiDB-lite"/>
    </source>
</evidence>